<feature type="region of interest" description="Disordered" evidence="1">
    <location>
        <begin position="22"/>
        <end position="43"/>
    </location>
</feature>
<feature type="region of interest" description="Disordered" evidence="1">
    <location>
        <begin position="57"/>
        <end position="77"/>
    </location>
</feature>
<reference evidence="2" key="1">
    <citation type="submission" date="2019-01" db="EMBL/GenBank/DDBJ databases">
        <title>Draft genome sequences of three monokaryotic isolates of the white-rot basidiomycete fungus Dichomitus squalens.</title>
        <authorList>
            <consortium name="DOE Joint Genome Institute"/>
            <person name="Lopez S.C."/>
            <person name="Andreopoulos B."/>
            <person name="Pangilinan J."/>
            <person name="Lipzen A."/>
            <person name="Riley R."/>
            <person name="Ahrendt S."/>
            <person name="Ng V."/>
            <person name="Barry K."/>
            <person name="Daum C."/>
            <person name="Grigoriev I.V."/>
            <person name="Hilden K.S."/>
            <person name="Makela M.R."/>
            <person name="de Vries R.P."/>
        </authorList>
    </citation>
    <scope>NUCLEOTIDE SEQUENCE [LARGE SCALE GENOMIC DNA]</scope>
    <source>
        <strain evidence="2">OM18370.1</strain>
    </source>
</reference>
<organism evidence="2">
    <name type="scientific">Dichomitus squalens</name>
    <dbReference type="NCBI Taxonomy" id="114155"/>
    <lineage>
        <taxon>Eukaryota</taxon>
        <taxon>Fungi</taxon>
        <taxon>Dikarya</taxon>
        <taxon>Basidiomycota</taxon>
        <taxon>Agaricomycotina</taxon>
        <taxon>Agaricomycetes</taxon>
        <taxon>Polyporales</taxon>
        <taxon>Polyporaceae</taxon>
        <taxon>Dichomitus</taxon>
    </lineage>
</organism>
<dbReference type="Proteomes" id="UP000292957">
    <property type="component" value="Unassembled WGS sequence"/>
</dbReference>
<protein>
    <submittedName>
        <fullName evidence="2">Uncharacterized protein</fullName>
    </submittedName>
</protein>
<name>A0A4Q9M770_9APHY</name>
<evidence type="ECO:0000313" key="2">
    <source>
        <dbReference type="EMBL" id="TBU21948.1"/>
    </source>
</evidence>
<evidence type="ECO:0000256" key="1">
    <source>
        <dbReference type="SAM" id="MobiDB-lite"/>
    </source>
</evidence>
<accession>A0A4Q9M770</accession>
<dbReference type="AlphaFoldDB" id="A0A4Q9M770"/>
<gene>
    <name evidence="2" type="ORF">BD311DRAFT_177590</name>
</gene>
<dbReference type="EMBL" id="ML143566">
    <property type="protein sequence ID" value="TBU21948.1"/>
    <property type="molecule type" value="Genomic_DNA"/>
</dbReference>
<proteinExistence type="predicted"/>
<sequence length="98" mass="10913">MILMYYPLSLRLGTGTQTRSELTCRGESQHPPYPSGPCASKRSSVLSTINHRCQTGAAFSQAPSRRKAEPESYVSPTTSVELSRLPRTLVLRLQSRYI</sequence>